<gene>
    <name evidence="1" type="ORF">NDU88_006331</name>
</gene>
<dbReference type="Proteomes" id="UP001066276">
    <property type="component" value="Chromosome 7"/>
</dbReference>
<reference evidence="1" key="1">
    <citation type="journal article" date="2022" name="bioRxiv">
        <title>Sequencing and chromosome-scale assembly of the giantPleurodeles waltlgenome.</title>
        <authorList>
            <person name="Brown T."/>
            <person name="Elewa A."/>
            <person name="Iarovenko S."/>
            <person name="Subramanian E."/>
            <person name="Araus A.J."/>
            <person name="Petzold A."/>
            <person name="Susuki M."/>
            <person name="Suzuki K.-i.T."/>
            <person name="Hayashi T."/>
            <person name="Toyoda A."/>
            <person name="Oliveira C."/>
            <person name="Osipova E."/>
            <person name="Leigh N.D."/>
            <person name="Simon A."/>
            <person name="Yun M.H."/>
        </authorList>
    </citation>
    <scope>NUCLEOTIDE SEQUENCE</scope>
    <source>
        <strain evidence="1">20211129_DDA</strain>
        <tissue evidence="1">Liver</tissue>
    </source>
</reference>
<keyword evidence="2" id="KW-1185">Reference proteome</keyword>
<evidence type="ECO:0000313" key="2">
    <source>
        <dbReference type="Proteomes" id="UP001066276"/>
    </source>
</evidence>
<sequence>MLSSVLASFPRPAGEKSKPGGRYFQCSLLLVAFQVAKIRSSIVWRPLLVKSEHSCSKRKPFVLLSCHRGRSQCLRPPSLPPCRWGPRRKKSSKKAAIRGRRERLLSSLSTSVRRGVSFVRGGRGRQALASYATAIALT</sequence>
<proteinExistence type="predicted"/>
<accession>A0AAV7PN53</accession>
<organism evidence="1 2">
    <name type="scientific">Pleurodeles waltl</name>
    <name type="common">Iberian ribbed newt</name>
    <dbReference type="NCBI Taxonomy" id="8319"/>
    <lineage>
        <taxon>Eukaryota</taxon>
        <taxon>Metazoa</taxon>
        <taxon>Chordata</taxon>
        <taxon>Craniata</taxon>
        <taxon>Vertebrata</taxon>
        <taxon>Euteleostomi</taxon>
        <taxon>Amphibia</taxon>
        <taxon>Batrachia</taxon>
        <taxon>Caudata</taxon>
        <taxon>Salamandroidea</taxon>
        <taxon>Salamandridae</taxon>
        <taxon>Pleurodelinae</taxon>
        <taxon>Pleurodeles</taxon>
    </lineage>
</organism>
<dbReference type="EMBL" id="JANPWB010000011">
    <property type="protein sequence ID" value="KAJ1127938.1"/>
    <property type="molecule type" value="Genomic_DNA"/>
</dbReference>
<comment type="caution">
    <text evidence="1">The sequence shown here is derived from an EMBL/GenBank/DDBJ whole genome shotgun (WGS) entry which is preliminary data.</text>
</comment>
<protein>
    <submittedName>
        <fullName evidence="1">Uncharacterized protein</fullName>
    </submittedName>
</protein>
<evidence type="ECO:0000313" key="1">
    <source>
        <dbReference type="EMBL" id="KAJ1127938.1"/>
    </source>
</evidence>
<dbReference type="AlphaFoldDB" id="A0AAV7PN53"/>
<name>A0AAV7PN53_PLEWA</name>